<feature type="non-terminal residue" evidence="1">
    <location>
        <position position="1"/>
    </location>
</feature>
<protein>
    <submittedName>
        <fullName evidence="1">Uncharacterized protein</fullName>
    </submittedName>
</protein>
<organism evidence="1">
    <name type="scientific">Tanacetum cinerariifolium</name>
    <name type="common">Dalmatian daisy</name>
    <name type="synonym">Chrysanthemum cinerariifolium</name>
    <dbReference type="NCBI Taxonomy" id="118510"/>
    <lineage>
        <taxon>Eukaryota</taxon>
        <taxon>Viridiplantae</taxon>
        <taxon>Streptophyta</taxon>
        <taxon>Embryophyta</taxon>
        <taxon>Tracheophyta</taxon>
        <taxon>Spermatophyta</taxon>
        <taxon>Magnoliopsida</taxon>
        <taxon>eudicotyledons</taxon>
        <taxon>Gunneridae</taxon>
        <taxon>Pentapetalae</taxon>
        <taxon>asterids</taxon>
        <taxon>campanulids</taxon>
        <taxon>Asterales</taxon>
        <taxon>Asteraceae</taxon>
        <taxon>Asteroideae</taxon>
        <taxon>Anthemideae</taxon>
        <taxon>Anthemidinae</taxon>
        <taxon>Tanacetum</taxon>
    </lineage>
</organism>
<reference evidence="1" key="1">
    <citation type="journal article" date="2019" name="Sci. Rep.">
        <title>Draft genome of Tanacetum cinerariifolium, the natural source of mosquito coil.</title>
        <authorList>
            <person name="Yamashiro T."/>
            <person name="Shiraishi A."/>
            <person name="Satake H."/>
            <person name="Nakayama K."/>
        </authorList>
    </citation>
    <scope>NUCLEOTIDE SEQUENCE</scope>
</reference>
<dbReference type="AlphaFoldDB" id="A0A699WWA0"/>
<proteinExistence type="predicted"/>
<dbReference type="EMBL" id="BKCJ011774343">
    <property type="protein sequence ID" value="GFD51787.1"/>
    <property type="molecule type" value="Genomic_DNA"/>
</dbReference>
<gene>
    <name evidence="1" type="ORF">Tci_923756</name>
</gene>
<sequence length="64" mass="6714">ALPSNCSYRQNGSSSAPLRYSGRLSRLIVLNGSSAPLRKVMRKPALAFGSLAASRPSTVVGLPK</sequence>
<name>A0A699WWA0_TANCI</name>
<evidence type="ECO:0000313" key="1">
    <source>
        <dbReference type="EMBL" id="GFD51787.1"/>
    </source>
</evidence>
<comment type="caution">
    <text evidence="1">The sequence shown here is derived from an EMBL/GenBank/DDBJ whole genome shotgun (WGS) entry which is preliminary data.</text>
</comment>
<accession>A0A699WWA0</accession>